<dbReference type="PANTHER" id="PTHR43673">
    <property type="entry name" value="NAD(P)H NITROREDUCTASE YDGI-RELATED"/>
    <property type="match status" value="1"/>
</dbReference>
<evidence type="ECO:0000259" key="3">
    <source>
        <dbReference type="Pfam" id="PF00881"/>
    </source>
</evidence>
<dbReference type="PANTHER" id="PTHR43673:SF10">
    <property type="entry name" value="NADH DEHYDROGENASE_NAD(P)H NITROREDUCTASE XCC3605-RELATED"/>
    <property type="match status" value="1"/>
</dbReference>
<evidence type="ECO:0000313" key="4">
    <source>
        <dbReference type="EMBL" id="MEM5948274.1"/>
    </source>
</evidence>
<name>A0ABU9UC89_9SPIR</name>
<proteinExistence type="inferred from homology"/>
<dbReference type="Pfam" id="PF00881">
    <property type="entry name" value="Nitroreductase"/>
    <property type="match status" value="1"/>
</dbReference>
<dbReference type="RefSeq" id="WP_420069727.1">
    <property type="nucleotide sequence ID" value="NZ_JBCHKQ010000003.1"/>
</dbReference>
<evidence type="ECO:0000256" key="2">
    <source>
        <dbReference type="ARBA" id="ARBA00023002"/>
    </source>
</evidence>
<accession>A0ABU9UC89</accession>
<dbReference type="CDD" id="cd02150">
    <property type="entry name" value="nitroreductase"/>
    <property type="match status" value="1"/>
</dbReference>
<dbReference type="InterPro" id="IPR029479">
    <property type="entry name" value="Nitroreductase"/>
</dbReference>
<keyword evidence="2" id="KW-0560">Oxidoreductase</keyword>
<evidence type="ECO:0000313" key="5">
    <source>
        <dbReference type="Proteomes" id="UP001466331"/>
    </source>
</evidence>
<comment type="similarity">
    <text evidence="1">Belongs to the nitroreductase family.</text>
</comment>
<dbReference type="Gene3D" id="3.40.109.10">
    <property type="entry name" value="NADH Oxidase"/>
    <property type="match status" value="1"/>
</dbReference>
<dbReference type="InterPro" id="IPR000415">
    <property type="entry name" value="Nitroreductase-like"/>
</dbReference>
<organism evidence="4 5">
    <name type="scientific">Rarispira pelagica</name>
    <dbReference type="NCBI Taxonomy" id="3141764"/>
    <lineage>
        <taxon>Bacteria</taxon>
        <taxon>Pseudomonadati</taxon>
        <taxon>Spirochaetota</taxon>
        <taxon>Spirochaetia</taxon>
        <taxon>Winmispirales</taxon>
        <taxon>Winmispiraceae</taxon>
        <taxon>Rarispira</taxon>
    </lineage>
</organism>
<keyword evidence="5" id="KW-1185">Reference proteome</keyword>
<comment type="caution">
    <text evidence="4">The sequence shown here is derived from an EMBL/GenBank/DDBJ whole genome shotgun (WGS) entry which is preliminary data.</text>
</comment>
<feature type="domain" description="Nitroreductase" evidence="3">
    <location>
        <begin position="11"/>
        <end position="153"/>
    </location>
</feature>
<dbReference type="Proteomes" id="UP001466331">
    <property type="component" value="Unassembled WGS sequence"/>
</dbReference>
<dbReference type="SUPFAM" id="SSF55469">
    <property type="entry name" value="FMN-dependent nitroreductase-like"/>
    <property type="match status" value="1"/>
</dbReference>
<evidence type="ECO:0000256" key="1">
    <source>
        <dbReference type="ARBA" id="ARBA00007118"/>
    </source>
</evidence>
<reference evidence="4 5" key="1">
    <citation type="submission" date="2024-03" db="EMBL/GenBank/DDBJ databases">
        <title>Ignisphaera cupida sp. nov., a hyperthermophilic hydrolytic archaeon from a hot spring of Kamchatka, and proposal of Ignisphaeraceae fam. nov.</title>
        <authorList>
            <person name="Podosokorskaya O.A."/>
            <person name="Elcheninov A.G."/>
            <person name="Maltseva A.I."/>
            <person name="Zayulina K.S."/>
            <person name="Novikov A."/>
            <person name="Merkel A.Y."/>
        </authorList>
    </citation>
    <scope>NUCLEOTIDE SEQUENCE [LARGE SCALE GENOMIC DNA]</scope>
    <source>
        <strain evidence="4 5">38H-sp</strain>
    </source>
</reference>
<dbReference type="EMBL" id="JBCHKQ010000003">
    <property type="protein sequence ID" value="MEM5948274.1"/>
    <property type="molecule type" value="Genomic_DNA"/>
</dbReference>
<protein>
    <submittedName>
        <fullName evidence="4">Nitroreductase family protein</fullName>
    </submittedName>
</protein>
<sequence>MKKSPALDYIFSRRSIRKYKPDPVEDSSLELILKAAMSAPSAVAKDPWRFVIIDDFELKKKTADALPHGKFLVDAPVGILVCGDLSAAHGGLEGYLIQDCSAAIENLLLAVNSLGLGACWLGVYPREERIDAMRNIFELPKNILPVACISLGYPAEEKKSRDRYNPSYVHRNHWK</sequence>
<gene>
    <name evidence="4" type="ORF">WKV44_06935</name>
</gene>